<evidence type="ECO:0000259" key="10">
    <source>
        <dbReference type="Pfam" id="PF07291"/>
    </source>
</evidence>
<evidence type="ECO:0000256" key="2">
    <source>
        <dbReference type="ARBA" id="ARBA00004141"/>
    </source>
</evidence>
<dbReference type="InterPro" id="IPR002109">
    <property type="entry name" value="Glutaredoxin"/>
</dbReference>
<evidence type="ECO:0000313" key="11">
    <source>
        <dbReference type="EMBL" id="TDH63292.1"/>
    </source>
</evidence>
<comment type="subcellular location">
    <subcellularLocation>
        <location evidence="2">Membrane</location>
        <topology evidence="2">Multi-pass membrane protein</topology>
    </subcellularLocation>
</comment>
<sequence length="270" mass="29109">MSATTLLSPTPSRPAAEKKAVIHRMVMPHHTCPYGLKAKDLLERSGYEVEDQHLTTREQTDAFKAEHGVATTPQVFIGGERIGGHDDLRRFLGKPVADPKATSYRPVVALFAMTALMAMAASHAVTGSAFTLRAAEWFIGFSMVVLALLKLQNVEGFATMFLNYDLLAKRWVPYSYIYPFAEGLAGVLMVAGALTWLSVPTALFIGTVGVVSVFKAVYIDRRELRCACVGGSSNVPLGFVSLTENLMMVAMAVWMALAAIGLPVGGGHAM</sequence>
<evidence type="ECO:0000256" key="1">
    <source>
        <dbReference type="ARBA" id="ARBA00003475"/>
    </source>
</evidence>
<dbReference type="PRINTS" id="PR00160">
    <property type="entry name" value="GLUTAREDOXIN"/>
</dbReference>
<feature type="domain" description="Methylamine utilisation protein MauE" evidence="10">
    <location>
        <begin position="131"/>
        <end position="257"/>
    </location>
</feature>
<dbReference type="InterPro" id="IPR009908">
    <property type="entry name" value="Methylamine_util_MauE"/>
</dbReference>
<evidence type="ECO:0000256" key="5">
    <source>
        <dbReference type="ARBA" id="ARBA00022692"/>
    </source>
</evidence>
<dbReference type="OrthoDB" id="527973at2"/>
<feature type="transmembrane region" description="Helical" evidence="8">
    <location>
        <begin position="176"/>
        <end position="196"/>
    </location>
</feature>
<feature type="transmembrane region" description="Helical" evidence="8">
    <location>
        <begin position="202"/>
        <end position="219"/>
    </location>
</feature>
<dbReference type="Pfam" id="PF07291">
    <property type="entry name" value="MauE"/>
    <property type="match status" value="1"/>
</dbReference>
<evidence type="ECO:0000256" key="8">
    <source>
        <dbReference type="SAM" id="Phobius"/>
    </source>
</evidence>
<evidence type="ECO:0000256" key="7">
    <source>
        <dbReference type="ARBA" id="ARBA00023136"/>
    </source>
</evidence>
<accession>A0A4R5QIR3</accession>
<evidence type="ECO:0000313" key="12">
    <source>
        <dbReference type="Proteomes" id="UP000295096"/>
    </source>
</evidence>
<evidence type="ECO:0000256" key="3">
    <source>
        <dbReference type="ARBA" id="ARBA00004856"/>
    </source>
</evidence>
<comment type="pathway">
    <text evidence="3">One-carbon metabolism; methylamine degradation.</text>
</comment>
<protein>
    <recommendedName>
        <fullName evidence="4">Methylamine utilization protein MauE</fullName>
    </recommendedName>
</protein>
<dbReference type="Gene3D" id="3.40.30.10">
    <property type="entry name" value="Glutaredoxin"/>
    <property type="match status" value="1"/>
</dbReference>
<keyword evidence="12" id="KW-1185">Reference proteome</keyword>
<keyword evidence="6 8" id="KW-1133">Transmembrane helix</keyword>
<dbReference type="EMBL" id="SMSJ01000006">
    <property type="protein sequence ID" value="TDH63292.1"/>
    <property type="molecule type" value="Genomic_DNA"/>
</dbReference>
<proteinExistence type="predicted"/>
<comment type="function">
    <text evidence="1">May be specifically involved in the processing, transport, and/or maturation of the MADH beta-subunit.</text>
</comment>
<dbReference type="AlphaFoldDB" id="A0A4R5QIR3"/>
<name>A0A4R5QIR3_9PROT</name>
<comment type="caution">
    <text evidence="11">The sequence shown here is derived from an EMBL/GenBank/DDBJ whole genome shotgun (WGS) entry which is preliminary data.</text>
</comment>
<evidence type="ECO:0000256" key="6">
    <source>
        <dbReference type="ARBA" id="ARBA00022989"/>
    </source>
</evidence>
<organism evidence="11 12">
    <name type="scientific">Dankookia rubra</name>
    <dbReference type="NCBI Taxonomy" id="1442381"/>
    <lineage>
        <taxon>Bacteria</taxon>
        <taxon>Pseudomonadati</taxon>
        <taxon>Pseudomonadota</taxon>
        <taxon>Alphaproteobacteria</taxon>
        <taxon>Acetobacterales</taxon>
        <taxon>Roseomonadaceae</taxon>
        <taxon>Dankookia</taxon>
    </lineage>
</organism>
<dbReference type="InterPro" id="IPR036249">
    <property type="entry name" value="Thioredoxin-like_sf"/>
</dbReference>
<reference evidence="11 12" key="1">
    <citation type="journal article" date="2016" name="J. Microbiol.">
        <title>Dankookia rubra gen. nov., sp. nov., an alphaproteobacterium isolated from sediment of a shallow stream.</title>
        <authorList>
            <person name="Kim W.H."/>
            <person name="Kim D.H."/>
            <person name="Kang K."/>
            <person name="Ahn T.Y."/>
        </authorList>
    </citation>
    <scope>NUCLEOTIDE SEQUENCE [LARGE SCALE GENOMIC DNA]</scope>
    <source>
        <strain evidence="11 12">JCM30602</strain>
    </source>
</reference>
<dbReference type="UniPathway" id="UPA00895"/>
<dbReference type="Pfam" id="PF00462">
    <property type="entry name" value="Glutaredoxin"/>
    <property type="match status" value="1"/>
</dbReference>
<dbReference type="RefSeq" id="WP_133288053.1">
    <property type="nucleotide sequence ID" value="NZ_SMSJ01000006.1"/>
</dbReference>
<dbReference type="GO" id="GO:0016020">
    <property type="term" value="C:membrane"/>
    <property type="evidence" value="ECO:0007669"/>
    <property type="project" value="UniProtKB-SubCell"/>
</dbReference>
<dbReference type="Proteomes" id="UP000295096">
    <property type="component" value="Unassembled WGS sequence"/>
</dbReference>
<dbReference type="GO" id="GO:0030416">
    <property type="term" value="P:methylamine metabolic process"/>
    <property type="evidence" value="ECO:0007669"/>
    <property type="project" value="InterPro"/>
</dbReference>
<feature type="transmembrane region" description="Helical" evidence="8">
    <location>
        <begin position="246"/>
        <end position="265"/>
    </location>
</feature>
<evidence type="ECO:0000256" key="4">
    <source>
        <dbReference type="ARBA" id="ARBA00019078"/>
    </source>
</evidence>
<gene>
    <name evidence="11" type="ORF">E2C06_07945</name>
</gene>
<keyword evidence="5 8" id="KW-0812">Transmembrane</keyword>
<keyword evidence="7 8" id="KW-0472">Membrane</keyword>
<evidence type="ECO:0000259" key="9">
    <source>
        <dbReference type="Pfam" id="PF00462"/>
    </source>
</evidence>
<dbReference type="InterPro" id="IPR014025">
    <property type="entry name" value="Glutaredoxin_subgr"/>
</dbReference>
<feature type="transmembrane region" description="Helical" evidence="8">
    <location>
        <begin position="137"/>
        <end position="164"/>
    </location>
</feature>
<dbReference type="SUPFAM" id="SSF52833">
    <property type="entry name" value="Thioredoxin-like"/>
    <property type="match status" value="1"/>
</dbReference>
<feature type="domain" description="Glutaredoxin" evidence="9">
    <location>
        <begin position="30"/>
        <end position="82"/>
    </location>
</feature>
<feature type="transmembrane region" description="Helical" evidence="8">
    <location>
        <begin position="107"/>
        <end position="125"/>
    </location>
</feature>
<dbReference type="PROSITE" id="PS51354">
    <property type="entry name" value="GLUTAREDOXIN_2"/>
    <property type="match status" value="1"/>
</dbReference>